<feature type="transmembrane region" description="Helical" evidence="1">
    <location>
        <begin position="222"/>
        <end position="243"/>
    </location>
</feature>
<keyword evidence="1" id="KW-1133">Transmembrane helix</keyword>
<feature type="transmembrane region" description="Helical" evidence="1">
    <location>
        <begin position="546"/>
        <end position="565"/>
    </location>
</feature>
<feature type="transmembrane region" description="Helical" evidence="1">
    <location>
        <begin position="463"/>
        <end position="481"/>
    </location>
</feature>
<dbReference type="AlphaFoldDB" id="A0A1G8AF63"/>
<feature type="transmembrane region" description="Helical" evidence="1">
    <location>
        <begin position="87"/>
        <end position="112"/>
    </location>
</feature>
<feature type="transmembrane region" description="Helical" evidence="1">
    <location>
        <begin position="397"/>
        <end position="418"/>
    </location>
</feature>
<proteinExistence type="predicted"/>
<evidence type="ECO:0000313" key="2">
    <source>
        <dbReference type="EMBL" id="SDH19529.1"/>
    </source>
</evidence>
<feature type="transmembrane region" description="Helical" evidence="1">
    <location>
        <begin position="604"/>
        <end position="623"/>
    </location>
</feature>
<feature type="transmembrane region" description="Helical" evidence="1">
    <location>
        <begin position="572"/>
        <end position="592"/>
    </location>
</feature>
<sequence>MAPGGPLDDSSDPARPGAGAVVAAVLALVGGVAVAVGPLSGVVRANAPGAETLSAVPPAAVWAGVFALLVPVLAAGALLVRATAVSGALLAGGGAIAVGMAIQDLQLWTGALDANRFELFRPDTAAPLDAGAGAYLVLGGHVLAAVAGLAGLFVVQRAALSDGYGGARSAERDGRATGARVGVLPAALVVLAAAGVAASLFAPTYSSDDPVILVPTVLAADAATAAGAAAVSAALLVVVASALASISPPVAAGALVGAATAVLGLVGARFVGGVAAGDRIEPGSGTVWGTACAAVLLVTAVAIPVVDRIRDERSRRALDEIGREHEARSGDAARVSPSGKGVAKAAVRAEAEAARSRRIRWHVSAGVGALGAAALAALGAFLPVLELADGLPEPQILAVRTVPVAALVVAVTAVWLLLSEFAAAVRPVVAVVWAGIPVTVAAVTQPVLLAADVPGVSIGPGAVVLWLGALAAAGSAVLVWFAGSAEREDVDTSARRSPNPILATVGGAAAIAAVAGVAFPLFHGTDRRGTEHAATSFAGLPWDIDSWGHVLFAAVVVIAVAVASCSRPPRAAALFAGVALLSGVHLAAFPLTRGVLDQVEVGPGALATAVGIVLSLVATALAVRSKTR</sequence>
<name>A0A1G8AF63_9NOCA</name>
<organism evidence="2 3">
    <name type="scientific">Rhodococcus triatomae</name>
    <dbReference type="NCBI Taxonomy" id="300028"/>
    <lineage>
        <taxon>Bacteria</taxon>
        <taxon>Bacillati</taxon>
        <taxon>Actinomycetota</taxon>
        <taxon>Actinomycetes</taxon>
        <taxon>Mycobacteriales</taxon>
        <taxon>Nocardiaceae</taxon>
        <taxon>Rhodococcus</taxon>
    </lineage>
</organism>
<feature type="transmembrane region" description="Helical" evidence="1">
    <location>
        <begin position="20"/>
        <end position="39"/>
    </location>
</feature>
<keyword evidence="1" id="KW-0812">Transmembrane</keyword>
<feature type="transmembrane region" description="Helical" evidence="1">
    <location>
        <begin position="430"/>
        <end position="451"/>
    </location>
</feature>
<evidence type="ECO:0000256" key="1">
    <source>
        <dbReference type="SAM" id="Phobius"/>
    </source>
</evidence>
<feature type="transmembrane region" description="Helical" evidence="1">
    <location>
        <begin position="250"/>
        <end position="275"/>
    </location>
</feature>
<feature type="transmembrane region" description="Helical" evidence="1">
    <location>
        <begin position="501"/>
        <end position="522"/>
    </location>
</feature>
<feature type="transmembrane region" description="Helical" evidence="1">
    <location>
        <begin position="365"/>
        <end position="385"/>
    </location>
</feature>
<gene>
    <name evidence="2" type="ORF">SAMN05444695_101406</name>
</gene>
<feature type="transmembrane region" description="Helical" evidence="1">
    <location>
        <begin position="181"/>
        <end position="202"/>
    </location>
</feature>
<protein>
    <submittedName>
        <fullName evidence="2">Uncharacterized protein</fullName>
    </submittedName>
</protein>
<feature type="transmembrane region" description="Helical" evidence="1">
    <location>
        <begin position="59"/>
        <end position="80"/>
    </location>
</feature>
<feature type="transmembrane region" description="Helical" evidence="1">
    <location>
        <begin position="132"/>
        <end position="160"/>
    </location>
</feature>
<reference evidence="2 3" key="1">
    <citation type="submission" date="2016-10" db="EMBL/GenBank/DDBJ databases">
        <authorList>
            <person name="de Groot N.N."/>
        </authorList>
    </citation>
    <scope>NUCLEOTIDE SEQUENCE [LARGE SCALE GENOMIC DNA]</scope>
    <source>
        <strain evidence="2 3">DSM 44892</strain>
    </source>
</reference>
<keyword evidence="3" id="KW-1185">Reference proteome</keyword>
<keyword evidence="1" id="KW-0472">Membrane</keyword>
<accession>A0A1G8AF63</accession>
<dbReference type="Proteomes" id="UP000183263">
    <property type="component" value="Unassembled WGS sequence"/>
</dbReference>
<feature type="transmembrane region" description="Helical" evidence="1">
    <location>
        <begin position="287"/>
        <end position="306"/>
    </location>
</feature>
<dbReference type="EMBL" id="FNDN01000001">
    <property type="protein sequence ID" value="SDH19529.1"/>
    <property type="molecule type" value="Genomic_DNA"/>
</dbReference>
<evidence type="ECO:0000313" key="3">
    <source>
        <dbReference type="Proteomes" id="UP000183263"/>
    </source>
</evidence>